<evidence type="ECO:0000313" key="5">
    <source>
        <dbReference type="Proteomes" id="UP000095023"/>
    </source>
</evidence>
<evidence type="ECO:0000259" key="3">
    <source>
        <dbReference type="PROSITE" id="PS50006"/>
    </source>
</evidence>
<dbReference type="SUPFAM" id="SSF49879">
    <property type="entry name" value="SMAD/FHA domain"/>
    <property type="match status" value="1"/>
</dbReference>
<keyword evidence="2" id="KW-0812">Transmembrane</keyword>
<dbReference type="PROSITE" id="PS50006">
    <property type="entry name" value="FHA_DOMAIN"/>
    <property type="match status" value="1"/>
</dbReference>
<keyword evidence="2" id="KW-0472">Membrane</keyword>
<sequence length="372" mass="40081">MANTDYLQDTIVELSGPGGVRKWTLPVTITRRSQSDDGASCIDSATYACATVSRTHARLYCSNNEAYISDCNSTHGTYVNGVRVVQPTKIFPGDVLKLGTRLRNDRQTYEPVEHIIEAVRYPGSVNKRRFRVPDEDDDIGSVIACSEADVPAPKRLRFDETADVIPSSSEESEDNNGEFAQADQHEINSFENDDDAYSPEGSATNVIQDLGHADIPYSLLDGISDDDLAELRDHKDEEEDIGMESDESQIPDQASSDGSSSSSEDDGSSLLNEGIQIVQDSVDLLQEQQLGFSPSASVSSTSFEDDINSPATSVDSHEDIESSGIKPGLVVTSMPVTQDHSSRKWITIAGLTGAVIGSLGTLTALIATAPIE</sequence>
<feature type="compositionally biased region" description="Low complexity" evidence="1">
    <location>
        <begin position="293"/>
        <end position="302"/>
    </location>
</feature>
<dbReference type="AlphaFoldDB" id="A0A1E4TJH5"/>
<dbReference type="SMART" id="SM00240">
    <property type="entry name" value="FHA"/>
    <property type="match status" value="1"/>
</dbReference>
<reference evidence="5" key="1">
    <citation type="submission" date="2016-02" db="EMBL/GenBank/DDBJ databases">
        <title>Comparative genomics of biotechnologically important yeasts.</title>
        <authorList>
            <consortium name="DOE Joint Genome Institute"/>
            <person name="Riley R."/>
            <person name="Haridas S."/>
            <person name="Wolfe K.H."/>
            <person name="Lopes M.R."/>
            <person name="Hittinger C.T."/>
            <person name="Goker M."/>
            <person name="Salamov A."/>
            <person name="Wisecaver J."/>
            <person name="Long T.M."/>
            <person name="Aerts A.L."/>
            <person name="Barry K."/>
            <person name="Choi C."/>
            <person name="Clum A."/>
            <person name="Coughlan A.Y."/>
            <person name="Deshpande S."/>
            <person name="Douglass A.P."/>
            <person name="Hanson S.J."/>
            <person name="Klenk H.-P."/>
            <person name="Labutti K."/>
            <person name="Lapidus A."/>
            <person name="Lindquist E."/>
            <person name="Lipzen A."/>
            <person name="Meier-Kolthoff J.P."/>
            <person name="Ohm R.A."/>
            <person name="Otillar R.P."/>
            <person name="Pangilinan J."/>
            <person name="Peng Y."/>
            <person name="Rokas A."/>
            <person name="Rosa C.A."/>
            <person name="Scheuner C."/>
            <person name="Sibirny A.A."/>
            <person name="Slot J.C."/>
            <person name="Stielow J.B."/>
            <person name="Sun H."/>
            <person name="Kurtzman C.P."/>
            <person name="Blackwell M."/>
            <person name="Jeffries T.W."/>
            <person name="Grigoriev I.V."/>
        </authorList>
    </citation>
    <scope>NUCLEOTIDE SEQUENCE [LARGE SCALE GENOMIC DNA]</scope>
    <source>
        <strain evidence="5">NRRL Y-17796</strain>
    </source>
</reference>
<evidence type="ECO:0000256" key="1">
    <source>
        <dbReference type="SAM" id="MobiDB-lite"/>
    </source>
</evidence>
<gene>
    <name evidence="4" type="ORF">CANCADRAFT_490</name>
</gene>
<evidence type="ECO:0000313" key="4">
    <source>
        <dbReference type="EMBL" id="ODV91902.1"/>
    </source>
</evidence>
<dbReference type="PANTHER" id="PTHR23308">
    <property type="entry name" value="NUCLEAR INHIBITOR OF PROTEIN PHOSPHATASE-1"/>
    <property type="match status" value="1"/>
</dbReference>
<name>A0A1E4TJH5_9ASCO</name>
<dbReference type="Pfam" id="PF00498">
    <property type="entry name" value="FHA"/>
    <property type="match status" value="1"/>
</dbReference>
<feature type="region of interest" description="Disordered" evidence="1">
    <location>
        <begin position="293"/>
        <end position="321"/>
    </location>
</feature>
<feature type="transmembrane region" description="Helical" evidence="2">
    <location>
        <begin position="345"/>
        <end position="367"/>
    </location>
</feature>
<proteinExistence type="predicted"/>
<dbReference type="CDD" id="cd00060">
    <property type="entry name" value="FHA"/>
    <property type="match status" value="1"/>
</dbReference>
<dbReference type="InterPro" id="IPR050923">
    <property type="entry name" value="Cell_Proc_Reg/RNA_Proc"/>
</dbReference>
<accession>A0A1E4TJH5</accession>
<keyword evidence="5" id="KW-1185">Reference proteome</keyword>
<keyword evidence="2" id="KW-1133">Transmembrane helix</keyword>
<dbReference type="InterPro" id="IPR008984">
    <property type="entry name" value="SMAD_FHA_dom_sf"/>
</dbReference>
<dbReference type="InterPro" id="IPR000253">
    <property type="entry name" value="FHA_dom"/>
</dbReference>
<dbReference type="OrthoDB" id="4096268at2759"/>
<organism evidence="4 5">
    <name type="scientific">Tortispora caseinolytica NRRL Y-17796</name>
    <dbReference type="NCBI Taxonomy" id="767744"/>
    <lineage>
        <taxon>Eukaryota</taxon>
        <taxon>Fungi</taxon>
        <taxon>Dikarya</taxon>
        <taxon>Ascomycota</taxon>
        <taxon>Saccharomycotina</taxon>
        <taxon>Trigonopsidomycetes</taxon>
        <taxon>Trigonopsidales</taxon>
        <taxon>Trigonopsidaceae</taxon>
        <taxon>Tortispora</taxon>
    </lineage>
</organism>
<feature type="compositionally biased region" description="Acidic residues" evidence="1">
    <location>
        <begin position="237"/>
        <end position="249"/>
    </location>
</feature>
<protein>
    <recommendedName>
        <fullName evidence="3">FHA domain-containing protein</fullName>
    </recommendedName>
</protein>
<evidence type="ECO:0000256" key="2">
    <source>
        <dbReference type="SAM" id="Phobius"/>
    </source>
</evidence>
<feature type="region of interest" description="Disordered" evidence="1">
    <location>
        <begin position="237"/>
        <end position="269"/>
    </location>
</feature>
<feature type="domain" description="FHA" evidence="3">
    <location>
        <begin position="27"/>
        <end position="84"/>
    </location>
</feature>
<dbReference type="Gene3D" id="2.60.200.20">
    <property type="match status" value="1"/>
</dbReference>
<dbReference type="Proteomes" id="UP000095023">
    <property type="component" value="Unassembled WGS sequence"/>
</dbReference>
<dbReference type="EMBL" id="KV453841">
    <property type="protein sequence ID" value="ODV91902.1"/>
    <property type="molecule type" value="Genomic_DNA"/>
</dbReference>